<evidence type="ECO:0000313" key="1">
    <source>
        <dbReference type="EMBL" id="PII36830.1"/>
    </source>
</evidence>
<organism evidence="1">
    <name type="scientific">Chryseobacterium sp. B5</name>
    <dbReference type="NCBI Taxonomy" id="2050562"/>
    <lineage>
        <taxon>Bacteria</taxon>
        <taxon>Pseudomonadati</taxon>
        <taxon>Bacteroidota</taxon>
        <taxon>Flavobacteriia</taxon>
        <taxon>Flavobacteriales</taxon>
        <taxon>Weeksellaceae</taxon>
        <taxon>Chryseobacterium group</taxon>
        <taxon>Chryseobacterium</taxon>
    </lineage>
</organism>
<accession>A0A2G7TAA4</accession>
<dbReference type="EMBL" id="PEKC01000011">
    <property type="protein sequence ID" value="PII36830.1"/>
    <property type="molecule type" value="Genomic_DNA"/>
</dbReference>
<comment type="caution">
    <text evidence="1">The sequence shown here is derived from an EMBL/GenBank/DDBJ whole genome shotgun (WGS) entry which is preliminary data.</text>
</comment>
<protein>
    <submittedName>
        <fullName evidence="1">Uncharacterized protein</fullName>
    </submittedName>
</protein>
<sequence>MNPTNLADKTYACGCTHDCFCGEPRRVMGTATSRWQSATRHGPRRSDPAVVFWFLQAPKAPFRESAAARRRRPAGASCRAGLAAVRSTSDRLPYR</sequence>
<proteinExistence type="predicted"/>
<reference evidence="1" key="1">
    <citation type="submission" date="2017-10" db="EMBL/GenBank/DDBJ databases">
        <title>Chryseobacterium sp. B5 is a hydrocarbonoclastic and plant growth promoting bacterium.</title>
        <authorList>
            <person name="Thijs S."/>
            <person name="Gkorezis P."/>
            <person name="Van Hamme J."/>
        </authorList>
    </citation>
    <scope>NUCLEOTIDE SEQUENCE</scope>
    <source>
        <strain evidence="1">B5</strain>
    </source>
</reference>
<name>A0A2G7TAA4_9FLAO</name>
<gene>
    <name evidence="1" type="ORF">CTI11_05180</name>
</gene>
<dbReference type="AlphaFoldDB" id="A0A2G7TAA4"/>